<sequence>MGSASHDIDAGYAISGSKRLNFSSAEAYWADDGLTLEAFGDDASFNIQEYQEVTVQPFASLTGKSWNQPDVNGESPSINFLGETYRSESSEIRVTNFDPKQGILTVHATVEGRGEDTGRQREFDILMRLRVEERD</sequence>
<keyword evidence="2" id="KW-1185">Reference proteome</keyword>
<organism evidence="1 2">
    <name type="scientific">Humisphaera borealis</name>
    <dbReference type="NCBI Taxonomy" id="2807512"/>
    <lineage>
        <taxon>Bacteria</taxon>
        <taxon>Pseudomonadati</taxon>
        <taxon>Planctomycetota</taxon>
        <taxon>Phycisphaerae</taxon>
        <taxon>Tepidisphaerales</taxon>
        <taxon>Tepidisphaeraceae</taxon>
        <taxon>Humisphaera</taxon>
    </lineage>
</organism>
<protein>
    <submittedName>
        <fullName evidence="1">Uncharacterized protein</fullName>
    </submittedName>
</protein>
<dbReference type="KEGG" id="hbs:IPV69_09950"/>
<dbReference type="EMBL" id="CP063458">
    <property type="protein sequence ID" value="QOV91657.1"/>
    <property type="molecule type" value="Genomic_DNA"/>
</dbReference>
<evidence type="ECO:0000313" key="2">
    <source>
        <dbReference type="Proteomes" id="UP000593765"/>
    </source>
</evidence>
<accession>A0A7M2X1M2</accession>
<gene>
    <name evidence="1" type="ORF">IPV69_09950</name>
</gene>
<dbReference type="Proteomes" id="UP000593765">
    <property type="component" value="Chromosome"/>
</dbReference>
<reference evidence="1 2" key="1">
    <citation type="submission" date="2020-10" db="EMBL/GenBank/DDBJ databases">
        <title>Wide distribution of Phycisphaera-like planctomycetes from WD2101 soil group in peatlands and genome analysis of the first cultivated representative.</title>
        <authorList>
            <person name="Dedysh S.N."/>
            <person name="Beletsky A.V."/>
            <person name="Ivanova A."/>
            <person name="Kulichevskaya I.S."/>
            <person name="Suzina N.E."/>
            <person name="Philippov D.A."/>
            <person name="Rakitin A.L."/>
            <person name="Mardanov A.V."/>
            <person name="Ravin N.V."/>
        </authorList>
    </citation>
    <scope>NUCLEOTIDE SEQUENCE [LARGE SCALE GENOMIC DNA]</scope>
    <source>
        <strain evidence="1 2">M1803</strain>
    </source>
</reference>
<dbReference type="AlphaFoldDB" id="A0A7M2X1M2"/>
<dbReference type="RefSeq" id="WP_206294959.1">
    <property type="nucleotide sequence ID" value="NZ_CP063458.1"/>
</dbReference>
<name>A0A7M2X1M2_9BACT</name>
<evidence type="ECO:0000313" key="1">
    <source>
        <dbReference type="EMBL" id="QOV91657.1"/>
    </source>
</evidence>
<proteinExistence type="predicted"/>